<keyword evidence="3" id="KW-1185">Reference proteome</keyword>
<dbReference type="PANTHER" id="PTHR30437">
    <property type="entry name" value="TRANSCRIPTION ELONGATION FACTOR GREA"/>
    <property type="match status" value="1"/>
</dbReference>
<gene>
    <name evidence="2" type="ORF">MMF97_04575</name>
</gene>
<name>A0ABS9ZTZ6_9SPHI</name>
<feature type="domain" description="Transcription elongation factor GreA/GreB C-terminal" evidence="1">
    <location>
        <begin position="56"/>
        <end position="130"/>
    </location>
</feature>
<dbReference type="Pfam" id="PF01272">
    <property type="entry name" value="GreA_GreB"/>
    <property type="match status" value="1"/>
</dbReference>
<evidence type="ECO:0000259" key="1">
    <source>
        <dbReference type="Pfam" id="PF01272"/>
    </source>
</evidence>
<dbReference type="PANTHER" id="PTHR30437:SF5">
    <property type="entry name" value="REGULATOR OF NUCLEOSIDE DIPHOSPHATE KINASE"/>
    <property type="match status" value="1"/>
</dbReference>
<evidence type="ECO:0000313" key="2">
    <source>
        <dbReference type="EMBL" id="MCJ0741978.1"/>
    </source>
</evidence>
<comment type="caution">
    <text evidence="2">The sequence shown here is derived from an EMBL/GenBank/DDBJ whole genome shotgun (WGS) entry which is preliminary data.</text>
</comment>
<dbReference type="InterPro" id="IPR023459">
    <property type="entry name" value="Tscrpt_elong_fac_GreA/B_fam"/>
</dbReference>
<organism evidence="2 3">
    <name type="scientific">Pedobacter montanisoli</name>
    <dbReference type="NCBI Taxonomy" id="2923277"/>
    <lineage>
        <taxon>Bacteria</taxon>
        <taxon>Pseudomonadati</taxon>
        <taxon>Bacteroidota</taxon>
        <taxon>Sphingobacteriia</taxon>
        <taxon>Sphingobacteriales</taxon>
        <taxon>Sphingobacteriaceae</taxon>
        <taxon>Pedobacter</taxon>
    </lineage>
</organism>
<dbReference type="GO" id="GO:0003746">
    <property type="term" value="F:translation elongation factor activity"/>
    <property type="evidence" value="ECO:0007669"/>
    <property type="project" value="UniProtKB-KW"/>
</dbReference>
<dbReference type="RefSeq" id="WP_243359885.1">
    <property type="nucleotide sequence ID" value="NZ_JALGBH010000001.1"/>
</dbReference>
<dbReference type="EMBL" id="JALGBH010000001">
    <property type="protein sequence ID" value="MCJ0741978.1"/>
    <property type="molecule type" value="Genomic_DNA"/>
</dbReference>
<reference evidence="2" key="1">
    <citation type="submission" date="2022-03" db="EMBL/GenBank/DDBJ databases">
        <authorList>
            <person name="Woo C.Y."/>
        </authorList>
    </citation>
    <scope>NUCLEOTIDE SEQUENCE</scope>
    <source>
        <strain evidence="2">CYS-01</strain>
    </source>
</reference>
<dbReference type="InterPro" id="IPR001437">
    <property type="entry name" value="Tscrpt_elong_fac_GreA/B_C"/>
</dbReference>
<dbReference type="Proteomes" id="UP001165460">
    <property type="component" value="Unassembled WGS sequence"/>
</dbReference>
<sequence length="133" mass="15236">MSTIAVKTNETPIIITRGIYDLLKIFINKKKLSRHNELKLDQELKYANQVLRKDVPEKIVDLNKKVKVKELETGAEYEYNLVAPQKARRKHNTLSILSPIGIALLGYEEGAELSWEMPEGVKFYKILEVTPLA</sequence>
<proteinExistence type="predicted"/>
<keyword evidence="2" id="KW-0251">Elongation factor</keyword>
<evidence type="ECO:0000313" key="3">
    <source>
        <dbReference type="Proteomes" id="UP001165460"/>
    </source>
</evidence>
<dbReference type="Gene3D" id="3.10.50.30">
    <property type="entry name" value="Transcription elongation factor, GreA/GreB, C-terminal domain"/>
    <property type="match status" value="1"/>
</dbReference>
<dbReference type="SUPFAM" id="SSF54534">
    <property type="entry name" value="FKBP-like"/>
    <property type="match status" value="1"/>
</dbReference>
<accession>A0ABS9ZTZ6</accession>
<dbReference type="InterPro" id="IPR036953">
    <property type="entry name" value="GreA/GreB_C_sf"/>
</dbReference>
<protein>
    <submittedName>
        <fullName evidence="2">GreA/GreB family elongation factor</fullName>
    </submittedName>
</protein>
<keyword evidence="2" id="KW-0648">Protein biosynthesis</keyword>